<evidence type="ECO:0000259" key="5">
    <source>
        <dbReference type="PROSITE" id="PS50932"/>
    </source>
</evidence>
<dbReference type="InterPro" id="IPR010982">
    <property type="entry name" value="Lambda_DNA-bd_dom_sf"/>
</dbReference>
<feature type="compositionally biased region" description="Low complexity" evidence="4">
    <location>
        <begin position="149"/>
        <end position="180"/>
    </location>
</feature>
<sequence>MKDVAEAAGVALKTVSRVVNDEPGVTPATAERVSAAIERLGYRPNESARVLRRGSTSSIGLVIEDVADPFYSVFGRAVEEVALRHGSLVLSGSSGEDPLRERELILTFCSRRVDGLIIVPSGTDHDYLRPELDAGIAAVFADRPGGPGTAPYGTAYGTTPGPGSAPGHDPGSGPGHDVPGVSGGAVSCDTVLCDNAGGAYAGVSHLIRHGHRRVAFVGDRASIFTSGERLRGYRRALEEAGLPFEESLVSTGPAEEAGAALTRMLSGGDPPTAVFTGNSRITVAVLRAGHRQALVGFDDFELADLLVPGVTVVAQDPAGLGRTSAELLFRRLSGDRGAPERIELPTRLIPRGSGELPP</sequence>
<feature type="region of interest" description="Disordered" evidence="4">
    <location>
        <begin position="149"/>
        <end position="181"/>
    </location>
</feature>
<reference evidence="6 7" key="1">
    <citation type="journal article" date="2019" name="Int. J. Syst. Evol. Microbiol.">
        <title>The Global Catalogue of Microorganisms (GCM) 10K type strain sequencing project: providing services to taxonomists for standard genome sequencing and annotation.</title>
        <authorList>
            <consortium name="The Broad Institute Genomics Platform"/>
            <consortium name="The Broad Institute Genome Sequencing Center for Infectious Disease"/>
            <person name="Wu L."/>
            <person name="Ma J."/>
        </authorList>
    </citation>
    <scope>NUCLEOTIDE SEQUENCE [LARGE SCALE GENOMIC DNA]</scope>
    <source>
        <strain evidence="6 7">JCM 3106</strain>
    </source>
</reference>
<dbReference type="Proteomes" id="UP001499930">
    <property type="component" value="Unassembled WGS sequence"/>
</dbReference>
<evidence type="ECO:0000313" key="7">
    <source>
        <dbReference type="Proteomes" id="UP001499930"/>
    </source>
</evidence>
<accession>A0ABN3XXG5</accession>
<dbReference type="EMBL" id="BAAAWD010000007">
    <property type="protein sequence ID" value="GAA3006409.1"/>
    <property type="molecule type" value="Genomic_DNA"/>
</dbReference>
<dbReference type="PANTHER" id="PTHR30146">
    <property type="entry name" value="LACI-RELATED TRANSCRIPTIONAL REPRESSOR"/>
    <property type="match status" value="1"/>
</dbReference>
<evidence type="ECO:0000256" key="4">
    <source>
        <dbReference type="SAM" id="MobiDB-lite"/>
    </source>
</evidence>
<dbReference type="CDD" id="cd06267">
    <property type="entry name" value="PBP1_LacI_sugar_binding-like"/>
    <property type="match status" value="1"/>
</dbReference>
<dbReference type="SMART" id="SM00354">
    <property type="entry name" value="HTH_LACI"/>
    <property type="match status" value="1"/>
</dbReference>
<dbReference type="PANTHER" id="PTHR30146:SF109">
    <property type="entry name" value="HTH-TYPE TRANSCRIPTIONAL REGULATOR GALS"/>
    <property type="match status" value="1"/>
</dbReference>
<evidence type="ECO:0000313" key="6">
    <source>
        <dbReference type="EMBL" id="GAA3006409.1"/>
    </source>
</evidence>
<name>A0ABN3XXG5_9ACTN</name>
<dbReference type="GO" id="GO:0003677">
    <property type="term" value="F:DNA binding"/>
    <property type="evidence" value="ECO:0007669"/>
    <property type="project" value="UniProtKB-KW"/>
</dbReference>
<dbReference type="CDD" id="cd01392">
    <property type="entry name" value="HTH_LacI"/>
    <property type="match status" value="1"/>
</dbReference>
<comment type="caution">
    <text evidence="6">The sequence shown here is derived from an EMBL/GenBank/DDBJ whole genome shotgun (WGS) entry which is preliminary data.</text>
</comment>
<evidence type="ECO:0000256" key="3">
    <source>
        <dbReference type="ARBA" id="ARBA00023163"/>
    </source>
</evidence>
<organism evidence="6 7">
    <name type="scientific">Streptosporangium longisporum</name>
    <dbReference type="NCBI Taxonomy" id="46187"/>
    <lineage>
        <taxon>Bacteria</taxon>
        <taxon>Bacillati</taxon>
        <taxon>Actinomycetota</taxon>
        <taxon>Actinomycetes</taxon>
        <taxon>Streptosporangiales</taxon>
        <taxon>Streptosporangiaceae</taxon>
        <taxon>Streptosporangium</taxon>
    </lineage>
</organism>
<keyword evidence="7" id="KW-1185">Reference proteome</keyword>
<evidence type="ECO:0000256" key="1">
    <source>
        <dbReference type="ARBA" id="ARBA00023015"/>
    </source>
</evidence>
<dbReference type="InterPro" id="IPR000843">
    <property type="entry name" value="HTH_LacI"/>
</dbReference>
<dbReference type="SUPFAM" id="SSF53822">
    <property type="entry name" value="Periplasmic binding protein-like I"/>
    <property type="match status" value="2"/>
</dbReference>
<evidence type="ECO:0000256" key="2">
    <source>
        <dbReference type="ARBA" id="ARBA00023125"/>
    </source>
</evidence>
<dbReference type="Gene3D" id="1.10.260.40">
    <property type="entry name" value="lambda repressor-like DNA-binding domains"/>
    <property type="match status" value="1"/>
</dbReference>
<feature type="domain" description="HTH lacI-type" evidence="5">
    <location>
        <begin position="1"/>
        <end position="53"/>
    </location>
</feature>
<keyword evidence="2 6" id="KW-0238">DNA-binding</keyword>
<dbReference type="Pfam" id="PF00356">
    <property type="entry name" value="LacI"/>
    <property type="match status" value="1"/>
</dbReference>
<protein>
    <submittedName>
        <fullName evidence="6">LacI family DNA-binding transcriptional regulator</fullName>
    </submittedName>
</protein>
<dbReference type="InterPro" id="IPR028082">
    <property type="entry name" value="Peripla_BP_I"/>
</dbReference>
<gene>
    <name evidence="6" type="ORF">GCM10017559_30350</name>
</gene>
<dbReference type="Pfam" id="PF13377">
    <property type="entry name" value="Peripla_BP_3"/>
    <property type="match status" value="1"/>
</dbReference>
<keyword evidence="3" id="KW-0804">Transcription</keyword>
<dbReference type="InterPro" id="IPR046335">
    <property type="entry name" value="LacI/GalR-like_sensor"/>
</dbReference>
<keyword evidence="1" id="KW-0805">Transcription regulation</keyword>
<dbReference type="PROSITE" id="PS50932">
    <property type="entry name" value="HTH_LACI_2"/>
    <property type="match status" value="1"/>
</dbReference>
<proteinExistence type="predicted"/>
<dbReference type="Gene3D" id="3.40.50.2300">
    <property type="match status" value="2"/>
</dbReference>
<dbReference type="SUPFAM" id="SSF47413">
    <property type="entry name" value="lambda repressor-like DNA-binding domains"/>
    <property type="match status" value="1"/>
</dbReference>